<dbReference type="PANTHER" id="PTHR33112">
    <property type="entry name" value="DOMAIN PROTEIN, PUTATIVE-RELATED"/>
    <property type="match status" value="1"/>
</dbReference>
<dbReference type="EMBL" id="ML732339">
    <property type="protein sequence ID" value="KAB8069475.1"/>
    <property type="molecule type" value="Genomic_DNA"/>
</dbReference>
<keyword evidence="4" id="KW-1185">Reference proteome</keyword>
<name>A0A5N5WNW3_9EURO</name>
<evidence type="ECO:0000259" key="2">
    <source>
        <dbReference type="Pfam" id="PF06985"/>
    </source>
</evidence>
<dbReference type="InterPro" id="IPR010730">
    <property type="entry name" value="HET"/>
</dbReference>
<protein>
    <submittedName>
        <fullName evidence="3">HET-domain-containing protein</fullName>
    </submittedName>
</protein>
<feature type="compositionally biased region" description="Low complexity" evidence="1">
    <location>
        <begin position="8"/>
        <end position="21"/>
    </location>
</feature>
<evidence type="ECO:0000313" key="4">
    <source>
        <dbReference type="Proteomes" id="UP000326565"/>
    </source>
</evidence>
<dbReference type="Pfam" id="PF06985">
    <property type="entry name" value="HET"/>
    <property type="match status" value="1"/>
</dbReference>
<dbReference type="AlphaFoldDB" id="A0A5N5WNW3"/>
<proteinExistence type="predicted"/>
<evidence type="ECO:0000313" key="3">
    <source>
        <dbReference type="EMBL" id="KAB8069475.1"/>
    </source>
</evidence>
<dbReference type="OrthoDB" id="5362512at2759"/>
<reference evidence="3 4" key="1">
    <citation type="submission" date="2019-04" db="EMBL/GenBank/DDBJ databases">
        <title>Friends and foes A comparative genomics study of 23 Aspergillus species from section Flavi.</title>
        <authorList>
            <consortium name="DOE Joint Genome Institute"/>
            <person name="Kjaerbolling I."/>
            <person name="Vesth T."/>
            <person name="Frisvad J.C."/>
            <person name="Nybo J.L."/>
            <person name="Theobald S."/>
            <person name="Kildgaard S."/>
            <person name="Isbrandt T."/>
            <person name="Kuo A."/>
            <person name="Sato A."/>
            <person name="Lyhne E.K."/>
            <person name="Kogle M.E."/>
            <person name="Wiebenga A."/>
            <person name="Kun R.S."/>
            <person name="Lubbers R.J."/>
            <person name="Makela M.R."/>
            <person name="Barry K."/>
            <person name="Chovatia M."/>
            <person name="Clum A."/>
            <person name="Daum C."/>
            <person name="Haridas S."/>
            <person name="He G."/>
            <person name="LaButti K."/>
            <person name="Lipzen A."/>
            <person name="Mondo S."/>
            <person name="Riley R."/>
            <person name="Salamov A."/>
            <person name="Simmons B.A."/>
            <person name="Magnuson J.K."/>
            <person name="Henrissat B."/>
            <person name="Mortensen U.H."/>
            <person name="Larsen T.O."/>
            <person name="Devries R.P."/>
            <person name="Grigoriev I.V."/>
            <person name="Machida M."/>
            <person name="Baker S.E."/>
            <person name="Andersen M.R."/>
        </authorList>
    </citation>
    <scope>NUCLEOTIDE SEQUENCE [LARGE SCALE GENOMIC DNA]</scope>
    <source>
        <strain evidence="3 4">CBS 151.66</strain>
    </source>
</reference>
<organism evidence="3 4">
    <name type="scientific">Aspergillus leporis</name>
    <dbReference type="NCBI Taxonomy" id="41062"/>
    <lineage>
        <taxon>Eukaryota</taxon>
        <taxon>Fungi</taxon>
        <taxon>Dikarya</taxon>
        <taxon>Ascomycota</taxon>
        <taxon>Pezizomycotina</taxon>
        <taxon>Eurotiomycetes</taxon>
        <taxon>Eurotiomycetidae</taxon>
        <taxon>Eurotiales</taxon>
        <taxon>Aspergillaceae</taxon>
        <taxon>Aspergillus</taxon>
        <taxon>Aspergillus subgen. Circumdati</taxon>
    </lineage>
</organism>
<feature type="domain" description="Heterokaryon incompatibility" evidence="2">
    <location>
        <begin position="87"/>
        <end position="229"/>
    </location>
</feature>
<dbReference type="PANTHER" id="PTHR33112:SF10">
    <property type="entry name" value="TOL"/>
    <property type="match status" value="1"/>
</dbReference>
<gene>
    <name evidence="3" type="ORF">BDV29DRAFT_161384</name>
</gene>
<dbReference type="Proteomes" id="UP000326565">
    <property type="component" value="Unassembled WGS sequence"/>
</dbReference>
<feature type="region of interest" description="Disordered" evidence="1">
    <location>
        <begin position="1"/>
        <end position="21"/>
    </location>
</feature>
<accession>A0A5N5WNW3</accession>
<evidence type="ECO:0000256" key="1">
    <source>
        <dbReference type="SAM" id="MobiDB-lite"/>
    </source>
</evidence>
<sequence>MAYDTECGAGSSENGQSSQGQDYFKIGSSSLTKVNRFELLRQWLLRCDTEHQCSRRDRQTWPARAIFLGETYSDILKLEELTGHVEYIALSHCWGTPSRKDRLRHCTHSDNYNDRLKEFSSKDLPKVFQDAIRVTRELGKQFLWIDAICIIQEDPGDWKEQGSKMEEVFASAYCTIASSSASDWQKGFLKRTQAKIQSNKGYSGDKDTDEFRDLVDNSPLNNRAWVLQERALSRRTIFFTTQQTYIECGKGVYCETFSRLDCPVTRSYLTDPAFPHKLQSSGYVSTMAFVQELVTDYCHRRLSFPTDKVIAFSSLAKRMEKVLRTEERYGIFDCFLPRLLLWKRLDRKLAPIEYKDPVPSWSWMAYDGCIGFLAEPELTLLFPRSTELSFDTHYCRLNIKIRAFENCRLDKDLENGKCRVFANKTEVGSLWFDKDAEDQIKSLKCVVVATRKHDDYGDPDKKYYVLVVRARRLEGKYERLGVGQIQAHYVSKNYIPGKLL</sequence>